<organism evidence="3 4">
    <name type="scientific">Altererythrobacter arenosus</name>
    <dbReference type="NCBI Taxonomy" id="3032592"/>
    <lineage>
        <taxon>Bacteria</taxon>
        <taxon>Pseudomonadati</taxon>
        <taxon>Pseudomonadota</taxon>
        <taxon>Alphaproteobacteria</taxon>
        <taxon>Sphingomonadales</taxon>
        <taxon>Erythrobacteraceae</taxon>
        <taxon>Altererythrobacter</taxon>
    </lineage>
</organism>
<evidence type="ECO:0000256" key="2">
    <source>
        <dbReference type="SAM" id="SignalP"/>
    </source>
</evidence>
<evidence type="ECO:0000313" key="3">
    <source>
        <dbReference type="EMBL" id="WFL77264.1"/>
    </source>
</evidence>
<dbReference type="Proteomes" id="UP001215827">
    <property type="component" value="Chromosome"/>
</dbReference>
<keyword evidence="4" id="KW-1185">Reference proteome</keyword>
<feature type="compositionally biased region" description="Pro residues" evidence="1">
    <location>
        <begin position="37"/>
        <end position="56"/>
    </location>
</feature>
<gene>
    <name evidence="3" type="ORF">P7228_14935</name>
</gene>
<proteinExistence type="predicted"/>
<evidence type="ECO:0000313" key="4">
    <source>
        <dbReference type="Proteomes" id="UP001215827"/>
    </source>
</evidence>
<reference evidence="3 4" key="1">
    <citation type="submission" date="2023-03" db="EMBL/GenBank/DDBJ databases">
        <title>Altererythrobacter sp. CAU 1644 isolated from sand.</title>
        <authorList>
            <person name="Kim W."/>
        </authorList>
    </citation>
    <scope>NUCLEOTIDE SEQUENCE [LARGE SCALE GENOMIC DNA]</scope>
    <source>
        <strain evidence="3 4">CAU 1644</strain>
    </source>
</reference>
<keyword evidence="2" id="KW-0732">Signal</keyword>
<feature type="region of interest" description="Disordered" evidence="1">
    <location>
        <begin position="26"/>
        <end position="82"/>
    </location>
</feature>
<name>A0ABY8FQG9_9SPHN</name>
<feature type="compositionally biased region" description="Polar residues" evidence="1">
    <location>
        <begin position="57"/>
        <end position="66"/>
    </location>
</feature>
<sequence length="612" mass="64603">MKFWQWTGAAVLALGTSLAVAQDAPESLLPPGFDDPAPAPTPAPRPSAAPVQPAPSGPNTGSTASPVIQPVPGSAAPLPSMEGVDLSRLPSLEQLEAMTPDELDELLGLKPKFDIPPAARRSLERVGVLAPSEGGLPTGSLANQPASLVRAALAGTKSPMVSRWGHILLRRSLASRLEAPAGMNPVEFAALRAKVLNAMGEHAVARAIVQDVDTSNWDESLTDAALNAYIGTADVTGACPIVRLGGSDRDDQQWTMLQAICGAYAGEGTQAGRQLDRILGAGKSPRIDVLLAQRFAGAAGRGRRAVQIEWEGVDELNPWRFALANAVGEEIPESLRNDVTPYYQRIWAVSPMLPLPVRAQGADRAAREGILSSAAIVSLYSQIYADDSITGDVAFTASRLREAYVAPDPADRLAAMRDVWGGSEADYGRYVLTAYAAARLTPSESFADDAGVLIASMLAAGLDRDAAAWGNTVEAGSLGWAQLTLARPGRGQIARGAIDSFIDDDNSTDQRKSRFLVAALAGLGRADSGDISDFAGRLEMSLSRQNRWSRTISQAAEVENQALVAMLAGLGMQGDSWERMTPLHLYHIVSALNRVGLEAEARMIAAEAVARG</sequence>
<protein>
    <submittedName>
        <fullName evidence="3">Uncharacterized protein</fullName>
    </submittedName>
</protein>
<feature type="signal peptide" evidence="2">
    <location>
        <begin position="1"/>
        <end position="21"/>
    </location>
</feature>
<dbReference type="RefSeq" id="WP_278016022.1">
    <property type="nucleotide sequence ID" value="NZ_CP121106.1"/>
</dbReference>
<evidence type="ECO:0000256" key="1">
    <source>
        <dbReference type="SAM" id="MobiDB-lite"/>
    </source>
</evidence>
<dbReference type="EMBL" id="CP121106">
    <property type="protein sequence ID" value="WFL77264.1"/>
    <property type="molecule type" value="Genomic_DNA"/>
</dbReference>
<feature type="chain" id="PRO_5045111785" evidence="2">
    <location>
        <begin position="22"/>
        <end position="612"/>
    </location>
</feature>
<accession>A0ABY8FQG9</accession>